<gene>
    <name evidence="1" type="ORF">SAMN04487990_11543</name>
</gene>
<keyword evidence="2" id="KW-1185">Reference proteome</keyword>
<evidence type="ECO:0000313" key="2">
    <source>
        <dbReference type="Proteomes" id="UP000198846"/>
    </source>
</evidence>
<sequence>MEFGLSVDYYFNWFGLWVDVDYINNSPENTYPSSNLYEPDANTAINSFNINEEKITRLFYGVGPNAQFRSTSGRFKTELNTRFGLASIKGGKTELTGTSSSGTVFPLNYHAGYKDSVVLTFKGQLRFTYFLNDNFEY</sequence>
<proteinExistence type="predicted"/>
<dbReference type="Proteomes" id="UP000198846">
    <property type="component" value="Unassembled WGS sequence"/>
</dbReference>
<dbReference type="RefSeq" id="WP_092135360.1">
    <property type="nucleotide sequence ID" value="NZ_FNQK01000015.1"/>
</dbReference>
<evidence type="ECO:0000313" key="1">
    <source>
        <dbReference type="EMBL" id="SEA49324.1"/>
    </source>
</evidence>
<accession>A0A1H4BMP8</accession>
<organism evidence="1 2">
    <name type="scientific">Bizionia paragorgiae</name>
    <dbReference type="NCBI Taxonomy" id="283786"/>
    <lineage>
        <taxon>Bacteria</taxon>
        <taxon>Pseudomonadati</taxon>
        <taxon>Bacteroidota</taxon>
        <taxon>Flavobacteriia</taxon>
        <taxon>Flavobacteriales</taxon>
        <taxon>Flavobacteriaceae</taxon>
        <taxon>Bizionia</taxon>
    </lineage>
</organism>
<dbReference type="OrthoDB" id="9782229at2"/>
<protein>
    <recommendedName>
        <fullName evidence="3">Outer membrane protein beta-barrel family protein</fullName>
    </recommendedName>
</protein>
<reference evidence="2" key="1">
    <citation type="submission" date="2016-10" db="EMBL/GenBank/DDBJ databases">
        <authorList>
            <person name="Varghese N."/>
            <person name="Submissions S."/>
        </authorList>
    </citation>
    <scope>NUCLEOTIDE SEQUENCE [LARGE SCALE GENOMIC DNA]</scope>
    <source>
        <strain evidence="2">DSM 23842</strain>
    </source>
</reference>
<dbReference type="AlphaFoldDB" id="A0A1H4BMP8"/>
<evidence type="ECO:0008006" key="3">
    <source>
        <dbReference type="Google" id="ProtNLM"/>
    </source>
</evidence>
<dbReference type="EMBL" id="FNQK01000015">
    <property type="protein sequence ID" value="SEA49324.1"/>
    <property type="molecule type" value="Genomic_DNA"/>
</dbReference>
<dbReference type="STRING" id="283786.SAMN04487990_11543"/>
<name>A0A1H4BMP8_BIZPA</name>